<evidence type="ECO:0000256" key="3">
    <source>
        <dbReference type="ARBA" id="ARBA00023274"/>
    </source>
</evidence>
<name>A0A084SL18_9BACT</name>
<dbReference type="InterPro" id="IPR026569">
    <property type="entry name" value="Ribosomal_bL28"/>
</dbReference>
<dbReference type="PANTHER" id="PTHR13528:SF2">
    <property type="entry name" value="LARGE RIBOSOMAL SUBUNIT PROTEIN BL28M"/>
    <property type="match status" value="1"/>
</dbReference>
<dbReference type="GO" id="GO:0006412">
    <property type="term" value="P:translation"/>
    <property type="evidence" value="ECO:0007669"/>
    <property type="project" value="UniProtKB-UniRule"/>
</dbReference>
<keyword evidence="3 5" id="KW-0687">Ribonucleoprotein</keyword>
<dbReference type="EMBL" id="JPMI01000259">
    <property type="protein sequence ID" value="KFA89153.1"/>
    <property type="molecule type" value="Genomic_DNA"/>
</dbReference>
<dbReference type="SUPFAM" id="SSF143800">
    <property type="entry name" value="L28p-like"/>
    <property type="match status" value="1"/>
</dbReference>
<evidence type="ECO:0000256" key="1">
    <source>
        <dbReference type="ARBA" id="ARBA00008760"/>
    </source>
</evidence>
<dbReference type="AlphaFoldDB" id="A0A084SL18"/>
<dbReference type="GO" id="GO:0022625">
    <property type="term" value="C:cytosolic large ribosomal subunit"/>
    <property type="evidence" value="ECO:0007669"/>
    <property type="project" value="TreeGrafter"/>
</dbReference>
<reference evidence="6 7" key="1">
    <citation type="submission" date="2014-07" db="EMBL/GenBank/DDBJ databases">
        <title>Draft Genome Sequence of Gephyronic Acid Producer, Cystobacter violaceus Strain Cb vi76.</title>
        <authorList>
            <person name="Stevens D.C."/>
            <person name="Young J."/>
            <person name="Carmichael R."/>
            <person name="Tan J."/>
            <person name="Taylor R.E."/>
        </authorList>
    </citation>
    <scope>NUCLEOTIDE SEQUENCE [LARGE SCALE GENOMIC DNA]</scope>
    <source>
        <strain evidence="6 7">Cb vi76</strain>
    </source>
</reference>
<dbReference type="HAMAP" id="MF_00373">
    <property type="entry name" value="Ribosomal_bL28"/>
    <property type="match status" value="1"/>
</dbReference>
<dbReference type="GO" id="GO:0003735">
    <property type="term" value="F:structural constituent of ribosome"/>
    <property type="evidence" value="ECO:0007669"/>
    <property type="project" value="InterPro"/>
</dbReference>
<accession>A0A084SL18</accession>
<dbReference type="PANTHER" id="PTHR13528">
    <property type="entry name" value="39S RIBOSOMAL PROTEIN L28, MITOCHONDRIAL"/>
    <property type="match status" value="1"/>
</dbReference>
<evidence type="ECO:0000256" key="4">
    <source>
        <dbReference type="ARBA" id="ARBA00035174"/>
    </source>
</evidence>
<comment type="similarity">
    <text evidence="1 5">Belongs to the bacterial ribosomal protein bL28 family.</text>
</comment>
<organism evidence="6 7">
    <name type="scientific">Archangium violaceum Cb vi76</name>
    <dbReference type="NCBI Taxonomy" id="1406225"/>
    <lineage>
        <taxon>Bacteria</taxon>
        <taxon>Pseudomonadati</taxon>
        <taxon>Myxococcota</taxon>
        <taxon>Myxococcia</taxon>
        <taxon>Myxococcales</taxon>
        <taxon>Cystobacterineae</taxon>
        <taxon>Archangiaceae</taxon>
        <taxon>Archangium</taxon>
    </lineage>
</organism>
<dbReference type="Gene3D" id="2.30.170.40">
    <property type="entry name" value="Ribosomal protein L28/L24"/>
    <property type="match status" value="1"/>
</dbReference>
<dbReference type="RefSeq" id="WP_043406214.1">
    <property type="nucleotide sequence ID" value="NZ_JPMI01000259.1"/>
</dbReference>
<protein>
    <recommendedName>
        <fullName evidence="4 5">Large ribosomal subunit protein bL28</fullName>
    </recommendedName>
</protein>
<comment type="caution">
    <text evidence="6">The sequence shown here is derived from an EMBL/GenBank/DDBJ whole genome shotgun (WGS) entry which is preliminary data.</text>
</comment>
<proteinExistence type="inferred from homology"/>
<dbReference type="InterPro" id="IPR001383">
    <property type="entry name" value="Ribosomal_bL28_bact-type"/>
</dbReference>
<gene>
    <name evidence="5 6" type="primary">rpmB</name>
    <name evidence="6" type="ORF">Q664_36620</name>
</gene>
<dbReference type="InterPro" id="IPR037147">
    <property type="entry name" value="Ribosomal_bL28_sf"/>
</dbReference>
<evidence type="ECO:0000313" key="7">
    <source>
        <dbReference type="Proteomes" id="UP000028547"/>
    </source>
</evidence>
<dbReference type="NCBIfam" id="TIGR00009">
    <property type="entry name" value="L28"/>
    <property type="match status" value="1"/>
</dbReference>
<sequence>MSKVCQVTGKRPLVGNTVSHANNKTKTRSLPNLQYHRYWVESLKRFVRLRVSAHGIRIINKRGIERVLEEMRERGEKF</sequence>
<dbReference type="Pfam" id="PF00830">
    <property type="entry name" value="Ribosomal_L28"/>
    <property type="match status" value="1"/>
</dbReference>
<evidence type="ECO:0000256" key="2">
    <source>
        <dbReference type="ARBA" id="ARBA00022980"/>
    </source>
</evidence>
<keyword evidence="2 5" id="KW-0689">Ribosomal protein</keyword>
<dbReference type="InterPro" id="IPR034704">
    <property type="entry name" value="Ribosomal_bL28/bL31-like_sf"/>
</dbReference>
<dbReference type="FunFam" id="2.30.170.40:FF:000001">
    <property type="entry name" value="50S ribosomal protein L28"/>
    <property type="match status" value="1"/>
</dbReference>
<dbReference type="Proteomes" id="UP000028547">
    <property type="component" value="Unassembled WGS sequence"/>
</dbReference>
<evidence type="ECO:0000256" key="5">
    <source>
        <dbReference type="HAMAP-Rule" id="MF_00373"/>
    </source>
</evidence>
<evidence type="ECO:0000313" key="6">
    <source>
        <dbReference type="EMBL" id="KFA89153.1"/>
    </source>
</evidence>